<feature type="domain" description="TonB-dependent receptor plug" evidence="9">
    <location>
        <begin position="117"/>
        <end position="238"/>
    </location>
</feature>
<dbReference type="InterPro" id="IPR037066">
    <property type="entry name" value="Plug_dom_sf"/>
</dbReference>
<feature type="signal peptide" evidence="8">
    <location>
        <begin position="1"/>
        <end position="20"/>
    </location>
</feature>
<evidence type="ECO:0000259" key="9">
    <source>
        <dbReference type="Pfam" id="PF07715"/>
    </source>
</evidence>
<dbReference type="OrthoDB" id="9768177at2"/>
<dbReference type="Proteomes" id="UP000223913">
    <property type="component" value="Unassembled WGS sequence"/>
</dbReference>
<comment type="caution">
    <text evidence="10">The sequence shown here is derived from an EMBL/GenBank/DDBJ whole genome shotgun (WGS) entry which is preliminary data.</text>
</comment>
<comment type="subcellular location">
    <subcellularLocation>
        <location evidence="1 7">Cell outer membrane</location>
        <topology evidence="1 7">Multi-pass membrane protein</topology>
    </subcellularLocation>
</comment>
<dbReference type="GO" id="GO:0009279">
    <property type="term" value="C:cell outer membrane"/>
    <property type="evidence" value="ECO:0007669"/>
    <property type="project" value="UniProtKB-SubCell"/>
</dbReference>
<protein>
    <submittedName>
        <fullName evidence="10">SusC/RagA family TonB-linked outer membrane protein</fullName>
    </submittedName>
</protein>
<evidence type="ECO:0000256" key="5">
    <source>
        <dbReference type="ARBA" id="ARBA00023136"/>
    </source>
</evidence>
<reference evidence="10 11" key="1">
    <citation type="submission" date="2017-10" db="EMBL/GenBank/DDBJ databases">
        <title>The draft genome sequence of Lewinella nigricans NBRC 102662.</title>
        <authorList>
            <person name="Wang K."/>
        </authorList>
    </citation>
    <scope>NUCLEOTIDE SEQUENCE [LARGE SCALE GENOMIC DNA]</scope>
    <source>
        <strain evidence="10 11">NBRC 102662</strain>
    </source>
</reference>
<evidence type="ECO:0000256" key="3">
    <source>
        <dbReference type="ARBA" id="ARBA00022452"/>
    </source>
</evidence>
<accession>A0A2D0NFS1</accession>
<dbReference type="InterPro" id="IPR012910">
    <property type="entry name" value="Plug_dom"/>
</dbReference>
<dbReference type="PROSITE" id="PS52016">
    <property type="entry name" value="TONB_DEPENDENT_REC_3"/>
    <property type="match status" value="1"/>
</dbReference>
<dbReference type="InterPro" id="IPR023996">
    <property type="entry name" value="TonB-dep_OMP_SusC/RagA"/>
</dbReference>
<dbReference type="Gene3D" id="2.40.170.20">
    <property type="entry name" value="TonB-dependent receptor, beta-barrel domain"/>
    <property type="match status" value="1"/>
</dbReference>
<evidence type="ECO:0000313" key="10">
    <source>
        <dbReference type="EMBL" id="PHN07226.1"/>
    </source>
</evidence>
<dbReference type="InterPro" id="IPR008969">
    <property type="entry name" value="CarboxyPept-like_regulatory"/>
</dbReference>
<keyword evidence="5 7" id="KW-0472">Membrane</keyword>
<comment type="similarity">
    <text evidence="7">Belongs to the TonB-dependent receptor family.</text>
</comment>
<keyword evidence="2 7" id="KW-0813">Transport</keyword>
<dbReference type="Pfam" id="PF13715">
    <property type="entry name" value="CarbopepD_reg_2"/>
    <property type="match status" value="1"/>
</dbReference>
<keyword evidence="3 7" id="KW-1134">Transmembrane beta strand</keyword>
<dbReference type="InterPro" id="IPR039426">
    <property type="entry name" value="TonB-dep_rcpt-like"/>
</dbReference>
<evidence type="ECO:0000313" key="11">
    <source>
        <dbReference type="Proteomes" id="UP000223913"/>
    </source>
</evidence>
<dbReference type="Gene3D" id="2.170.130.10">
    <property type="entry name" value="TonB-dependent receptor, plug domain"/>
    <property type="match status" value="1"/>
</dbReference>
<dbReference type="Gene3D" id="2.60.40.1120">
    <property type="entry name" value="Carboxypeptidase-like, regulatory domain"/>
    <property type="match status" value="1"/>
</dbReference>
<proteinExistence type="inferred from homology"/>
<evidence type="ECO:0000256" key="8">
    <source>
        <dbReference type="SAM" id="SignalP"/>
    </source>
</evidence>
<keyword evidence="4 7" id="KW-0812">Transmembrane</keyword>
<evidence type="ECO:0000256" key="1">
    <source>
        <dbReference type="ARBA" id="ARBA00004571"/>
    </source>
</evidence>
<dbReference type="RefSeq" id="WP_099149560.1">
    <property type="nucleotide sequence ID" value="NZ_PDUD01000011.1"/>
</dbReference>
<feature type="chain" id="PRO_5012655053" evidence="8">
    <location>
        <begin position="21"/>
        <end position="1061"/>
    </location>
</feature>
<dbReference type="PROSITE" id="PS51257">
    <property type="entry name" value="PROKAR_LIPOPROTEIN"/>
    <property type="match status" value="1"/>
</dbReference>
<dbReference type="SUPFAM" id="SSF49464">
    <property type="entry name" value="Carboxypeptidase regulatory domain-like"/>
    <property type="match status" value="1"/>
</dbReference>
<dbReference type="Pfam" id="PF07715">
    <property type="entry name" value="Plug"/>
    <property type="match status" value="1"/>
</dbReference>
<dbReference type="EMBL" id="PDUD01000011">
    <property type="protein sequence ID" value="PHN07226.1"/>
    <property type="molecule type" value="Genomic_DNA"/>
</dbReference>
<dbReference type="SUPFAM" id="SSF56935">
    <property type="entry name" value="Porins"/>
    <property type="match status" value="1"/>
</dbReference>
<evidence type="ECO:0000256" key="4">
    <source>
        <dbReference type="ARBA" id="ARBA00022692"/>
    </source>
</evidence>
<dbReference type="InterPro" id="IPR036942">
    <property type="entry name" value="Beta-barrel_TonB_sf"/>
</dbReference>
<evidence type="ECO:0000256" key="7">
    <source>
        <dbReference type="PROSITE-ProRule" id="PRU01360"/>
    </source>
</evidence>
<organism evidence="10 11">
    <name type="scientific">Flavilitoribacter nigricans (strain ATCC 23147 / DSM 23189 / NBRC 102662 / NCIMB 1420 / SS-2)</name>
    <name type="common">Lewinella nigricans</name>
    <dbReference type="NCBI Taxonomy" id="1122177"/>
    <lineage>
        <taxon>Bacteria</taxon>
        <taxon>Pseudomonadati</taxon>
        <taxon>Bacteroidota</taxon>
        <taxon>Saprospiria</taxon>
        <taxon>Saprospirales</taxon>
        <taxon>Lewinellaceae</taxon>
        <taxon>Flavilitoribacter</taxon>
    </lineage>
</organism>
<sequence>MKKLSLVLMLVVFACGFAIAQRTISGTISDTSGEPLIGASILVKGTTSGTVTDIDGKYTLSVPDGSNTLVVSYTGFSTKEVEVGTSTVVDIAMSESAEVLSEVVVTGLGIKKEKKALGYGVSTLDQTDIANRVESDVARILRGKATGVDITQTSGLAGSGTNVIIRGYSSITGTNQPLFVIDGIPFNTETNSIGGFTNGGAAASSRFLDLDPNNIAEVSILKGLSATVLYGEAGRNGVILITTKNRAASDNTADKKFEVSVTQQISSSQVANLPDYQNTYGNGFSGDFGWFFSNWGPEFSARGRNGIAEDGTIDHPYDQSQYNDDFPEYIGVRYPYQPYESVENFFQPGLTSNTSIAISNNLGNGSSISATYSYLSDEGFLPDLDEQRGGGPSNYLNKHNFGLGGSTELANGLKINSTFNYVDSESRLLPTAPAFGGDGNGFYAALVFTPRSIDLMNLPYQSPLDGSNVYYRRGSAIQNPRWTLNNSSFNDRVRRFFSTVELSYELAPWLNALYRLGLDQYTQNSEEAVNRGGPRNINGQLQSYNRYNNITDQVLNLLYNFRLGDNFDLDGIIGANLRREVGRFNGTNSTNQFVYGLLNHNNFIDHNSFSSRVEETTIGLYATTTLGFKSFAYLNLQARNDWTSTLEQANRSLLYPSASFSFIPTEAIPGLQSRNFLNYLKLRVGYGTSAGYPNPYQTRSVLGTATNTFVTGGGSVLNINTVSNRLGNAALKPELHKELEFGLEGRFLDNRIGVELSVYDKNSSDIIIDLDLDPATGFTNTTVNAAELTNKGIELGLDITPIRGAFTWDFKINYTRNRSEVVKIADGVDQVGIAGYTNLGNIARVGEPYGVFFGSPFVRTESGALLVNNVGSYVVGSNDDVIGDPNPNYTANWINNFSWKGFSFGFQWDYTDGGDIYSSTVQALLARGNTVDTDVDRFLPIILPGELADGTPNNIQTYIGDAFFDAYFGANEGGVFDGTVIRLREVSLSYVLPESLLENSPFGRIGITFSGQNLWYNAPNFPVGINFDPEVLSLGVGNGRGFDFRTGPTAKKIGFTLNATF</sequence>
<dbReference type="AlphaFoldDB" id="A0A2D0NFS1"/>
<gene>
    <name evidence="10" type="ORF">CRP01_08370</name>
</gene>
<keyword evidence="11" id="KW-1185">Reference proteome</keyword>
<name>A0A2D0NFS1_FLAN2</name>
<keyword evidence="8" id="KW-0732">Signal</keyword>
<keyword evidence="6 7" id="KW-0998">Cell outer membrane</keyword>
<evidence type="ECO:0000256" key="6">
    <source>
        <dbReference type="ARBA" id="ARBA00023237"/>
    </source>
</evidence>
<dbReference type="NCBIfam" id="TIGR04056">
    <property type="entry name" value="OMP_RagA_SusC"/>
    <property type="match status" value="1"/>
</dbReference>
<dbReference type="FunFam" id="2.60.40.1120:FF:000003">
    <property type="entry name" value="Outer membrane protein Omp121"/>
    <property type="match status" value="1"/>
</dbReference>
<evidence type="ECO:0000256" key="2">
    <source>
        <dbReference type="ARBA" id="ARBA00022448"/>
    </source>
</evidence>